<evidence type="ECO:0000313" key="2">
    <source>
        <dbReference type="EMBL" id="KAF9729016.1"/>
    </source>
</evidence>
<dbReference type="PANTHER" id="PTHR32440">
    <property type="entry name" value="PHOSPHATASE DCR2-RELATED-RELATED"/>
    <property type="match status" value="1"/>
</dbReference>
<proteinExistence type="predicted"/>
<dbReference type="OrthoDB" id="783096at2759"/>
<dbReference type="CDD" id="cd07383">
    <property type="entry name" value="MPP_Dcr2"/>
    <property type="match status" value="1"/>
</dbReference>
<dbReference type="EMBL" id="WJXW01000017">
    <property type="protein sequence ID" value="KAF9729016.1"/>
    <property type="molecule type" value="Genomic_DNA"/>
</dbReference>
<protein>
    <submittedName>
        <fullName evidence="2">Calcineurin-like phosphoesterase</fullName>
    </submittedName>
</protein>
<dbReference type="GO" id="GO:0005737">
    <property type="term" value="C:cytoplasm"/>
    <property type="evidence" value="ECO:0007669"/>
    <property type="project" value="TreeGrafter"/>
</dbReference>
<dbReference type="InterPro" id="IPR004843">
    <property type="entry name" value="Calcineurin-like_PHP"/>
</dbReference>
<name>A0A9P6G5I6_9PLEO</name>
<feature type="domain" description="Calcineurin-like phosphoesterase" evidence="1">
    <location>
        <begin position="38"/>
        <end position="302"/>
    </location>
</feature>
<evidence type="ECO:0000313" key="3">
    <source>
        <dbReference type="Proteomes" id="UP000756921"/>
    </source>
</evidence>
<dbReference type="AlphaFoldDB" id="A0A9P6G5I6"/>
<reference evidence="2" key="1">
    <citation type="journal article" date="2020" name="Mol. Plant Microbe Interact.">
        <title>Genome Sequence of the Biocontrol Agent Coniothyrium minitans strain Conio (IMI 134523).</title>
        <authorList>
            <person name="Patel D."/>
            <person name="Shittu T.A."/>
            <person name="Baroncelli R."/>
            <person name="Muthumeenakshi S."/>
            <person name="Osborne T.H."/>
            <person name="Janganan T.K."/>
            <person name="Sreenivasaprasad S."/>
        </authorList>
    </citation>
    <scope>NUCLEOTIDE SEQUENCE</scope>
    <source>
        <strain evidence="2">Conio</strain>
    </source>
</reference>
<dbReference type="Pfam" id="PF00149">
    <property type="entry name" value="Metallophos"/>
    <property type="match status" value="1"/>
</dbReference>
<dbReference type="Gene3D" id="3.60.21.10">
    <property type="match status" value="1"/>
</dbReference>
<dbReference type="Proteomes" id="UP000756921">
    <property type="component" value="Unassembled WGS sequence"/>
</dbReference>
<dbReference type="PANTHER" id="PTHR32440:SF11">
    <property type="entry name" value="METALLOPHOSPHOESTERASE DOMAIN-CONTAINING PROTEIN"/>
    <property type="match status" value="1"/>
</dbReference>
<sequence length="443" mass="49270">MKLERVLTAFAAIVHAAPFEPRGVDYPGLYFSNGKFEITTFNDLHLGDFGIQEGIQKGTWSDDLTVDVMNRVLDYEHGTNLAVLNGDITTCEWLAEKDSYSFLDKAMSPFLSRKLPFAATFGNHDWSATCNTRWMSDHIWRTANTGEQLTFTTSSVAGDPNLVGTTNYFIPLYSKVNGIQVLKMILWFFDSKGGLGYTGDGNNKQEVYGYVHSDVIEWFKRTSKKLENDHGGKNIPSLVFVHIPIAITEKYAQAGLISASKTPGIQWHEDLGVQDDKKGILVMQALADTPGLLGVFSGHDHNTDWCMKWTKTPEPVPASWPSDTQGVGLHVCFGRHTGYGGYSEVMRGGRHIVVYEDALGGDNAIETWNRLENGEISGRVMLNSTYGTDQYARVEVKFSDGSTPKKNVVGNNVVQALKNHNNICREEKYDYSGPESDRNIPQS</sequence>
<comment type="caution">
    <text evidence="2">The sequence shown here is derived from an EMBL/GenBank/DDBJ whole genome shotgun (WGS) entry which is preliminary data.</text>
</comment>
<accession>A0A9P6G5I6</accession>
<gene>
    <name evidence="2" type="ORF">PMIN01_12706</name>
</gene>
<keyword evidence="3" id="KW-1185">Reference proteome</keyword>
<dbReference type="SUPFAM" id="SSF56300">
    <property type="entry name" value="Metallo-dependent phosphatases"/>
    <property type="match status" value="1"/>
</dbReference>
<organism evidence="2 3">
    <name type="scientific">Paraphaeosphaeria minitans</name>
    <dbReference type="NCBI Taxonomy" id="565426"/>
    <lineage>
        <taxon>Eukaryota</taxon>
        <taxon>Fungi</taxon>
        <taxon>Dikarya</taxon>
        <taxon>Ascomycota</taxon>
        <taxon>Pezizomycotina</taxon>
        <taxon>Dothideomycetes</taxon>
        <taxon>Pleosporomycetidae</taxon>
        <taxon>Pleosporales</taxon>
        <taxon>Massarineae</taxon>
        <taxon>Didymosphaeriaceae</taxon>
        <taxon>Paraphaeosphaeria</taxon>
    </lineage>
</organism>
<dbReference type="InterPro" id="IPR029052">
    <property type="entry name" value="Metallo-depent_PP-like"/>
</dbReference>
<evidence type="ECO:0000259" key="1">
    <source>
        <dbReference type="Pfam" id="PF00149"/>
    </source>
</evidence>
<dbReference type="GO" id="GO:0016788">
    <property type="term" value="F:hydrolase activity, acting on ester bonds"/>
    <property type="evidence" value="ECO:0007669"/>
    <property type="project" value="TreeGrafter"/>
</dbReference>